<dbReference type="GO" id="GO:0007165">
    <property type="term" value="P:signal transduction"/>
    <property type="evidence" value="ECO:0007669"/>
    <property type="project" value="UniProtKB-KW"/>
</dbReference>
<evidence type="ECO:0000256" key="5">
    <source>
        <dbReference type="ARBA" id="ARBA00023136"/>
    </source>
</evidence>
<evidence type="ECO:0000259" key="10">
    <source>
        <dbReference type="PROSITE" id="PS50885"/>
    </source>
</evidence>
<dbReference type="InterPro" id="IPR033463">
    <property type="entry name" value="sCache_3"/>
</dbReference>
<organism evidence="11 12">
    <name type="scientific">Aetokthonos hydrillicola Thurmond2011</name>
    <dbReference type="NCBI Taxonomy" id="2712845"/>
    <lineage>
        <taxon>Bacteria</taxon>
        <taxon>Bacillati</taxon>
        <taxon>Cyanobacteriota</taxon>
        <taxon>Cyanophyceae</taxon>
        <taxon>Nostocales</taxon>
        <taxon>Hapalosiphonaceae</taxon>
        <taxon>Aetokthonos</taxon>
    </lineage>
</organism>
<keyword evidence="2" id="KW-1003">Cell membrane</keyword>
<dbReference type="SUPFAM" id="SSF58104">
    <property type="entry name" value="Methyl-accepting chemotaxis protein (MCP) signaling domain"/>
    <property type="match status" value="1"/>
</dbReference>
<reference evidence="12" key="1">
    <citation type="journal article" date="2021" name="Science">
        <title>Hunting the eagle killer: A cyanobacterial neurotoxin causes vacuolar myelinopathy.</title>
        <authorList>
            <person name="Breinlinger S."/>
            <person name="Phillips T.J."/>
            <person name="Haram B.N."/>
            <person name="Mares J."/>
            <person name="Martinez Yerena J.A."/>
            <person name="Hrouzek P."/>
            <person name="Sobotka R."/>
            <person name="Henderson W.M."/>
            <person name="Schmieder P."/>
            <person name="Williams S.M."/>
            <person name="Lauderdale J.D."/>
            <person name="Wilde H.D."/>
            <person name="Gerrin W."/>
            <person name="Kust A."/>
            <person name="Washington J.W."/>
            <person name="Wagner C."/>
            <person name="Geier B."/>
            <person name="Liebeke M."/>
            <person name="Enke H."/>
            <person name="Niedermeyer T.H.J."/>
            <person name="Wilde S.B."/>
        </authorList>
    </citation>
    <scope>NUCLEOTIDE SEQUENCE [LARGE SCALE GENOMIC DNA]</scope>
    <source>
        <strain evidence="12">Thurmond2011</strain>
    </source>
</reference>
<keyword evidence="5" id="KW-0472">Membrane</keyword>
<sequence length="728" mass="79538">MSIKKQLRQRWYNLSFRGKLTLLLVIGAVLPVIVATQGLVTVLQSELIQNLQNRLRIQSNILQGKLDHLRSNEEREAQNLASIVESQQWSLNRPEQVAVLRNLISNYIALNSKESFYIITNAQGESVAQYIQKVQEDFSTYPPLPGEDFKKTEFRSVSLPTGIKLGDISIVKDALLYQRRFSGVELFKSEWLKRLGLEQQAAIGVRTQPIQGLSQAQRPFPRGTYDIDDGKMGLVTLAVYPIRIQGKLEGTTIVGTVLNRNYELVDQLQQETKTGTSALSARDWRVSATTPAADGKTRAIGTRISREVAEKVLNDKQIFSGFVNVAGLTRFSLYKPLYDHQQTLEPNAVKPIGILSVGVSNAQVQTTLNTLRLAGWGIGVGIGILAGLAAIPIAQAVSNPLRRLTNYTQQVGKGDLTTKVELTEAQDEIAKLLASFYTMTKNLNSLIRQVQQSGVQITTSTTHIASSGKELEATLDQQIASTNQVAATAKKIADTSFQLVQTMEAVEQASQVTAAAAGTSQIDLMYMGNSISQLVTGTKIISTKLAMIGEEADNINSIIITITKVAAQTNLLSLNAAIEAEKAGEYGKGFAVVAREIRSLADQTAVATLDIENMVKQMQAAVSTGVTEMDKFTTQVEYYAADVKNISTKLETIIEQVQALSPQFQQVSVGMETQSDGAQQISEAIQQLTEVSEKTATSLESINAAIWQLNDAVVDLRQEISHFQVTDG</sequence>
<evidence type="ECO:0000256" key="6">
    <source>
        <dbReference type="ARBA" id="ARBA00023224"/>
    </source>
</evidence>
<evidence type="ECO:0000313" key="12">
    <source>
        <dbReference type="Proteomes" id="UP000667802"/>
    </source>
</evidence>
<keyword evidence="12" id="KW-1185">Reference proteome</keyword>
<evidence type="ECO:0000256" key="1">
    <source>
        <dbReference type="ARBA" id="ARBA00004651"/>
    </source>
</evidence>
<dbReference type="AlphaFoldDB" id="A0AAP5I833"/>
<evidence type="ECO:0000256" key="8">
    <source>
        <dbReference type="PROSITE-ProRule" id="PRU00284"/>
    </source>
</evidence>
<dbReference type="CDD" id="cd06225">
    <property type="entry name" value="HAMP"/>
    <property type="match status" value="1"/>
</dbReference>
<proteinExistence type="inferred from homology"/>
<dbReference type="PANTHER" id="PTHR32089">
    <property type="entry name" value="METHYL-ACCEPTING CHEMOTAXIS PROTEIN MCPB"/>
    <property type="match status" value="1"/>
</dbReference>
<comment type="similarity">
    <text evidence="7">Belongs to the methyl-accepting chemotaxis (MCP) protein family.</text>
</comment>
<keyword evidence="4" id="KW-1133">Transmembrane helix</keyword>
<comment type="caution">
    <text evidence="11">The sequence shown here is derived from an EMBL/GenBank/DDBJ whole genome shotgun (WGS) entry which is preliminary data.</text>
</comment>
<gene>
    <name evidence="11" type="ORF">G7B40_010310</name>
</gene>
<dbReference type="Pfam" id="PF00672">
    <property type="entry name" value="HAMP"/>
    <property type="match status" value="1"/>
</dbReference>
<keyword evidence="6 8" id="KW-0807">Transducer</keyword>
<feature type="domain" description="Methyl-accepting transducer" evidence="9">
    <location>
        <begin position="453"/>
        <end position="703"/>
    </location>
</feature>
<evidence type="ECO:0000259" key="9">
    <source>
        <dbReference type="PROSITE" id="PS50111"/>
    </source>
</evidence>
<dbReference type="PROSITE" id="PS50111">
    <property type="entry name" value="CHEMOTAXIS_TRANSDUC_2"/>
    <property type="match status" value="1"/>
</dbReference>
<dbReference type="SMART" id="SM00304">
    <property type="entry name" value="HAMP"/>
    <property type="match status" value="1"/>
</dbReference>
<name>A0AAP5I833_9CYAN</name>
<dbReference type="GO" id="GO:0005886">
    <property type="term" value="C:plasma membrane"/>
    <property type="evidence" value="ECO:0007669"/>
    <property type="project" value="UniProtKB-SubCell"/>
</dbReference>
<evidence type="ECO:0000256" key="4">
    <source>
        <dbReference type="ARBA" id="ARBA00022989"/>
    </source>
</evidence>
<evidence type="ECO:0000256" key="7">
    <source>
        <dbReference type="ARBA" id="ARBA00029447"/>
    </source>
</evidence>
<dbReference type="SUPFAM" id="SSF103190">
    <property type="entry name" value="Sensory domain-like"/>
    <property type="match status" value="1"/>
</dbReference>
<dbReference type="InterPro" id="IPR003660">
    <property type="entry name" value="HAMP_dom"/>
</dbReference>
<comment type="subcellular location">
    <subcellularLocation>
        <location evidence="1">Cell membrane</location>
        <topology evidence="1">Multi-pass membrane protein</topology>
    </subcellularLocation>
</comment>
<dbReference type="PROSITE" id="PS50885">
    <property type="entry name" value="HAMP"/>
    <property type="match status" value="1"/>
</dbReference>
<dbReference type="Pfam" id="PF00015">
    <property type="entry name" value="MCPsignal"/>
    <property type="match status" value="1"/>
</dbReference>
<keyword evidence="3" id="KW-0812">Transmembrane</keyword>
<protein>
    <submittedName>
        <fullName evidence="11">Methyl-accepting chemotaxis protein</fullName>
    </submittedName>
</protein>
<evidence type="ECO:0000256" key="3">
    <source>
        <dbReference type="ARBA" id="ARBA00022692"/>
    </source>
</evidence>
<dbReference type="Proteomes" id="UP000667802">
    <property type="component" value="Unassembled WGS sequence"/>
</dbReference>
<dbReference type="PANTHER" id="PTHR32089:SF120">
    <property type="entry name" value="METHYL-ACCEPTING CHEMOTAXIS PROTEIN TLPQ"/>
    <property type="match status" value="1"/>
</dbReference>
<dbReference type="Gene3D" id="1.10.287.950">
    <property type="entry name" value="Methyl-accepting chemotaxis protein"/>
    <property type="match status" value="1"/>
</dbReference>
<accession>A0AAP5I833</accession>
<dbReference type="SMART" id="SM00283">
    <property type="entry name" value="MA"/>
    <property type="match status" value="1"/>
</dbReference>
<dbReference type="EMBL" id="JAALHA020000003">
    <property type="protein sequence ID" value="MDR9894958.1"/>
    <property type="molecule type" value="Genomic_DNA"/>
</dbReference>
<dbReference type="Pfam" id="PF17202">
    <property type="entry name" value="sCache_3_3"/>
    <property type="match status" value="1"/>
</dbReference>
<feature type="domain" description="HAMP" evidence="10">
    <location>
        <begin position="395"/>
        <end position="448"/>
    </location>
</feature>
<dbReference type="RefSeq" id="WP_243902105.1">
    <property type="nucleotide sequence ID" value="NZ_CAWQFN010000472.1"/>
</dbReference>
<evidence type="ECO:0000313" key="11">
    <source>
        <dbReference type="EMBL" id="MDR9894958.1"/>
    </source>
</evidence>
<dbReference type="InterPro" id="IPR004089">
    <property type="entry name" value="MCPsignal_dom"/>
</dbReference>
<evidence type="ECO:0000256" key="2">
    <source>
        <dbReference type="ARBA" id="ARBA00022475"/>
    </source>
</evidence>
<dbReference type="InterPro" id="IPR029151">
    <property type="entry name" value="Sensor-like_sf"/>
</dbReference>